<proteinExistence type="predicted"/>
<dbReference type="OrthoDB" id="953853at2"/>
<protein>
    <submittedName>
        <fullName evidence="3">SgcJ/EcaC family oxidoreductase</fullName>
    </submittedName>
</protein>
<dbReference type="InterPro" id="IPR016887">
    <property type="entry name" value="UCP028470_steroid_isom-rel"/>
</dbReference>
<dbReference type="InterPro" id="IPR032710">
    <property type="entry name" value="NTF2-like_dom_sf"/>
</dbReference>
<organism evidence="3 4">
    <name type="scientific">Stutzerimonas zhaodongensis</name>
    <dbReference type="NCBI Taxonomy" id="1176257"/>
    <lineage>
        <taxon>Bacteria</taxon>
        <taxon>Pseudomonadati</taxon>
        <taxon>Pseudomonadota</taxon>
        <taxon>Gammaproteobacteria</taxon>
        <taxon>Pseudomonadales</taxon>
        <taxon>Pseudomonadaceae</taxon>
        <taxon>Stutzerimonas</taxon>
    </lineage>
</organism>
<name>A0A3M2HMT7_9GAMM</name>
<sequence>MKYSLALLLAGASTVSFSLHAAEGTEQCRAVDEAQVSALFQRWNEDLASGDPKQVVENYAKESILLPTLSNLPRRTAEEKQDYFVHFLEKKPSGSVDERMIQIDCNTAVDAGIYTFSFADGNEVRARYTFTYKWYPEKDQWLITSHHSSAMPEIVPVLD</sequence>
<feature type="domain" description="Calcium/calmodulin-dependent protein kinase II association-domain" evidence="2">
    <location>
        <begin position="33"/>
        <end position="152"/>
    </location>
</feature>
<accession>A0A3M2HMT7</accession>
<dbReference type="PIRSF" id="PIRSF028470">
    <property type="entry name" value="UCP028470"/>
    <property type="match status" value="1"/>
</dbReference>
<dbReference type="InterPro" id="IPR013543">
    <property type="entry name" value="Ca/CaM-dep_prot_kinase-assoc"/>
</dbReference>
<reference evidence="3 4" key="1">
    <citation type="submission" date="2018-10" db="EMBL/GenBank/DDBJ databases">
        <title>Pseudomonas zhaodongensis NEAU-ST5-21(T) genome.</title>
        <authorList>
            <person name="Peng J."/>
            <person name="Liu Z.-P."/>
        </authorList>
    </citation>
    <scope>NUCLEOTIDE SEQUENCE [LARGE SCALE GENOMIC DNA]</scope>
    <source>
        <strain evidence="3 4">NEAU-ST5-21</strain>
    </source>
</reference>
<dbReference type="GO" id="GO:0005516">
    <property type="term" value="F:calmodulin binding"/>
    <property type="evidence" value="ECO:0007669"/>
    <property type="project" value="InterPro"/>
</dbReference>
<keyword evidence="1" id="KW-0732">Signal</keyword>
<dbReference type="Gene3D" id="3.10.450.50">
    <property type="match status" value="1"/>
</dbReference>
<dbReference type="NCBIfam" id="TIGR02246">
    <property type="entry name" value="SgcJ/EcaC family oxidoreductase"/>
    <property type="match status" value="1"/>
</dbReference>
<comment type="caution">
    <text evidence="3">The sequence shown here is derived from an EMBL/GenBank/DDBJ whole genome shotgun (WGS) entry which is preliminary data.</text>
</comment>
<dbReference type="GO" id="GO:0004683">
    <property type="term" value="F:calcium/calmodulin-dependent protein kinase activity"/>
    <property type="evidence" value="ECO:0007669"/>
    <property type="project" value="InterPro"/>
</dbReference>
<dbReference type="Pfam" id="PF08332">
    <property type="entry name" value="CaMKII_AD"/>
    <property type="match status" value="1"/>
</dbReference>
<dbReference type="Proteomes" id="UP000269774">
    <property type="component" value="Unassembled WGS sequence"/>
</dbReference>
<evidence type="ECO:0000256" key="1">
    <source>
        <dbReference type="SAM" id="SignalP"/>
    </source>
</evidence>
<feature type="chain" id="PRO_5018095902" evidence="1">
    <location>
        <begin position="22"/>
        <end position="159"/>
    </location>
</feature>
<gene>
    <name evidence="3" type="ORF">EA797_12690</name>
</gene>
<dbReference type="SUPFAM" id="SSF54427">
    <property type="entry name" value="NTF2-like"/>
    <property type="match status" value="1"/>
</dbReference>
<evidence type="ECO:0000313" key="4">
    <source>
        <dbReference type="Proteomes" id="UP000269774"/>
    </source>
</evidence>
<dbReference type="InterPro" id="IPR011944">
    <property type="entry name" value="Steroid_delta5-4_isomerase"/>
</dbReference>
<evidence type="ECO:0000313" key="3">
    <source>
        <dbReference type="EMBL" id="RMH90348.1"/>
    </source>
</evidence>
<dbReference type="RefSeq" id="WP_122165671.1">
    <property type="nucleotide sequence ID" value="NZ_JAMOIB010000002.1"/>
</dbReference>
<keyword evidence="4" id="KW-1185">Reference proteome</keyword>
<evidence type="ECO:0000259" key="2">
    <source>
        <dbReference type="Pfam" id="PF08332"/>
    </source>
</evidence>
<dbReference type="EMBL" id="RFFM01000002">
    <property type="protein sequence ID" value="RMH90348.1"/>
    <property type="molecule type" value="Genomic_DNA"/>
</dbReference>
<feature type="signal peptide" evidence="1">
    <location>
        <begin position="1"/>
        <end position="21"/>
    </location>
</feature>
<dbReference type="AlphaFoldDB" id="A0A3M2HMT7"/>